<dbReference type="PANTHER" id="PTHR33223:SF11">
    <property type="entry name" value="ELEMENT PROTEIN, PUTATIVE-RELATED"/>
    <property type="match status" value="1"/>
</dbReference>
<dbReference type="OrthoDB" id="1923650at2759"/>
<feature type="compositionally biased region" description="Basic and acidic residues" evidence="2">
    <location>
        <begin position="433"/>
        <end position="465"/>
    </location>
</feature>
<organism evidence="4 5">
    <name type="scientific">Abrus precatorius</name>
    <name type="common">Indian licorice</name>
    <name type="synonym">Glycine abrus</name>
    <dbReference type="NCBI Taxonomy" id="3816"/>
    <lineage>
        <taxon>Eukaryota</taxon>
        <taxon>Viridiplantae</taxon>
        <taxon>Streptophyta</taxon>
        <taxon>Embryophyta</taxon>
        <taxon>Tracheophyta</taxon>
        <taxon>Spermatophyta</taxon>
        <taxon>Magnoliopsida</taxon>
        <taxon>eudicotyledons</taxon>
        <taxon>Gunneridae</taxon>
        <taxon>Pentapetalae</taxon>
        <taxon>rosids</taxon>
        <taxon>fabids</taxon>
        <taxon>Fabales</taxon>
        <taxon>Fabaceae</taxon>
        <taxon>Papilionoideae</taxon>
        <taxon>50 kb inversion clade</taxon>
        <taxon>NPAAA clade</taxon>
        <taxon>indigoferoid/millettioid clade</taxon>
        <taxon>Abreae</taxon>
        <taxon>Abrus</taxon>
    </lineage>
</organism>
<gene>
    <name evidence="5" type="primary">LOC113871637</name>
</gene>
<feature type="region of interest" description="Disordered" evidence="2">
    <location>
        <begin position="433"/>
        <end position="482"/>
    </location>
</feature>
<feature type="coiled-coil region" evidence="1">
    <location>
        <begin position="234"/>
        <end position="261"/>
    </location>
</feature>
<reference evidence="5" key="2">
    <citation type="submission" date="2025-08" db="UniProtKB">
        <authorList>
            <consortium name="RefSeq"/>
        </authorList>
    </citation>
    <scope>IDENTIFICATION</scope>
    <source>
        <tissue evidence="5">Young leaves</tissue>
    </source>
</reference>
<keyword evidence="4" id="KW-1185">Reference proteome</keyword>
<dbReference type="Pfam" id="PF03732">
    <property type="entry name" value="Retrotrans_gag"/>
    <property type="match status" value="1"/>
</dbReference>
<feature type="compositionally biased region" description="Polar residues" evidence="2">
    <location>
        <begin position="332"/>
        <end position="345"/>
    </location>
</feature>
<dbReference type="GeneID" id="113871637"/>
<feature type="domain" description="Retrotransposon gag" evidence="3">
    <location>
        <begin position="87"/>
        <end position="180"/>
    </location>
</feature>
<evidence type="ECO:0000313" key="4">
    <source>
        <dbReference type="Proteomes" id="UP000694853"/>
    </source>
</evidence>
<feature type="compositionally biased region" description="Basic and acidic residues" evidence="2">
    <location>
        <begin position="472"/>
        <end position="482"/>
    </location>
</feature>
<dbReference type="PANTHER" id="PTHR33223">
    <property type="entry name" value="CCHC-TYPE DOMAIN-CONTAINING PROTEIN"/>
    <property type="match status" value="1"/>
</dbReference>
<evidence type="ECO:0000313" key="5">
    <source>
        <dbReference type="RefSeq" id="XP_027364536.1"/>
    </source>
</evidence>
<protein>
    <submittedName>
        <fullName evidence="5">Uncharacterized protein LOC113871637</fullName>
    </submittedName>
</protein>
<feature type="coiled-coil region" evidence="1">
    <location>
        <begin position="368"/>
        <end position="395"/>
    </location>
</feature>
<evidence type="ECO:0000256" key="2">
    <source>
        <dbReference type="SAM" id="MobiDB-lite"/>
    </source>
</evidence>
<proteinExistence type="predicted"/>
<dbReference type="RefSeq" id="XP_027364536.1">
    <property type="nucleotide sequence ID" value="XM_027508735.1"/>
</dbReference>
<dbReference type="AlphaFoldDB" id="A0A8B8M782"/>
<dbReference type="Proteomes" id="UP000694853">
    <property type="component" value="Unplaced"/>
</dbReference>
<evidence type="ECO:0000259" key="3">
    <source>
        <dbReference type="Pfam" id="PF03732"/>
    </source>
</evidence>
<dbReference type="KEGG" id="aprc:113871637"/>
<evidence type="ECO:0000256" key="1">
    <source>
        <dbReference type="SAM" id="Coils"/>
    </source>
</evidence>
<name>A0A8B8M782_ABRPR</name>
<feature type="region of interest" description="Disordered" evidence="2">
    <location>
        <begin position="301"/>
        <end position="345"/>
    </location>
</feature>
<accession>A0A8B8M782</accession>
<reference evidence="4" key="1">
    <citation type="journal article" date="2019" name="Toxins">
        <title>Detection of Abrin-Like and Prepropulchellin-Like Toxin Genes and Transcripts Using Whole Genome Sequencing and Full-Length Transcript Sequencing of Abrus precatorius.</title>
        <authorList>
            <person name="Hovde B.T."/>
            <person name="Daligault H.E."/>
            <person name="Hanschen E.R."/>
            <person name="Kunde Y.A."/>
            <person name="Johnson M.B."/>
            <person name="Starkenburg S.R."/>
            <person name="Johnson S.L."/>
        </authorList>
    </citation>
    <scope>NUCLEOTIDE SEQUENCE [LARGE SCALE GENOMIC DNA]</scope>
</reference>
<sequence>MAEEAGNVRRTLRDYSMPDLNSYRGSIVRPPIQANNFEIKPALLQVIQQNQFGGAASEDPNSHLENFLAICDTLKINGATDDAVRLRLFPFSLRDKAKSWLQSQPQGSISTWDDLATKFVNKYFPPSKSARMRNEITNFVQQESESLYEAWERYKDLIQKCPHHSLPDWLQVQIFYNGLSPSFKAILDAASGGSFNLKTPEKALETLKLMANNTVNMQFDRQNRRGGVLEVNTLDAILAQNKLLTQQITNLTQQLGSMQAKAVNTSSLVCDFCGGTHQNGECQTTQQEAQVNVVGQQQNQYSNNYNSGWRNPPNRPWGGLGQSNQPRPPYQYQAQSSNQGSKMSTLESALEKLSLQTSTFVEQTSNFMNVTRTNFKNHEASIRNLENQIGQMSKQLSERSPGKFPSDTVPNPREQCKAIQLRSGKVLIDEKNREVEGEKKKESGDIEVMKEEKNDEINCEKKNEGDNSQAEKGAREAICKVS</sequence>
<keyword evidence="1" id="KW-0175">Coiled coil</keyword>
<dbReference type="InterPro" id="IPR005162">
    <property type="entry name" value="Retrotrans_gag_dom"/>
</dbReference>